<dbReference type="Proteomes" id="UP000199029">
    <property type="component" value="Unassembled WGS sequence"/>
</dbReference>
<name>A0A1I6BNT9_HYMAR</name>
<proteinExistence type="predicted"/>
<feature type="signal peptide" evidence="2">
    <location>
        <begin position="1"/>
        <end position="29"/>
    </location>
</feature>
<reference evidence="4" key="1">
    <citation type="submission" date="2016-10" db="EMBL/GenBank/DDBJ databases">
        <authorList>
            <person name="Varghese N."/>
            <person name="Submissions S."/>
        </authorList>
    </citation>
    <scope>NUCLEOTIDE SEQUENCE [LARGE SCALE GENOMIC DNA]</scope>
    <source>
        <strain evidence="4">OR362-8,ATCC BAA-1266,JCM 13504</strain>
    </source>
</reference>
<accession>A0A1I6BNT9</accession>
<protein>
    <submittedName>
        <fullName evidence="3">Uncharacterized protein</fullName>
    </submittedName>
</protein>
<gene>
    <name evidence="3" type="ORF">SAMN04515668_4829</name>
</gene>
<evidence type="ECO:0000256" key="1">
    <source>
        <dbReference type="SAM" id="MobiDB-lite"/>
    </source>
</evidence>
<dbReference type="PROSITE" id="PS51257">
    <property type="entry name" value="PROKAR_LIPOPROTEIN"/>
    <property type="match status" value="1"/>
</dbReference>
<dbReference type="EMBL" id="FOXS01000010">
    <property type="protein sequence ID" value="SFQ82517.1"/>
    <property type="molecule type" value="Genomic_DNA"/>
</dbReference>
<feature type="chain" id="PRO_5011659375" evidence="2">
    <location>
        <begin position="30"/>
        <end position="197"/>
    </location>
</feature>
<feature type="region of interest" description="Disordered" evidence="1">
    <location>
        <begin position="173"/>
        <end position="197"/>
    </location>
</feature>
<evidence type="ECO:0000313" key="4">
    <source>
        <dbReference type="Proteomes" id="UP000199029"/>
    </source>
</evidence>
<keyword evidence="4" id="KW-1185">Reference proteome</keyword>
<keyword evidence="2" id="KW-0732">Signal</keyword>
<sequence>MRPTGCAWYGRARALTGLLGLASALSACAPEWENSRRVYVRNRTGAEVRLSWHLACAPRPCGPWPAQGYEADVVEPEATFRPRLVPRGRDTLWAGWRDTVRAHVAPIPGDSVAVTVRLAAGTRFLVAERNEAYRHAPTDGTRVFDFALVPGTARWVDAAGHVHRRRLHPRRWRARQDEEAAQQQSRSYSLERDIDLY</sequence>
<evidence type="ECO:0000313" key="3">
    <source>
        <dbReference type="EMBL" id="SFQ82517.1"/>
    </source>
</evidence>
<evidence type="ECO:0000256" key="2">
    <source>
        <dbReference type="SAM" id="SignalP"/>
    </source>
</evidence>
<dbReference type="AlphaFoldDB" id="A0A1I6BNT9"/>
<dbReference type="RefSeq" id="WP_143080404.1">
    <property type="nucleotide sequence ID" value="NZ_FOXS01000010.1"/>
</dbReference>
<organism evidence="3 4">
    <name type="scientific">Hymenobacter arizonensis</name>
    <name type="common">Siccationidurans arizonensis</name>
    <dbReference type="NCBI Taxonomy" id="1227077"/>
    <lineage>
        <taxon>Bacteria</taxon>
        <taxon>Pseudomonadati</taxon>
        <taxon>Bacteroidota</taxon>
        <taxon>Cytophagia</taxon>
        <taxon>Cytophagales</taxon>
        <taxon>Hymenobacteraceae</taxon>
        <taxon>Hymenobacter</taxon>
    </lineage>
</organism>